<dbReference type="Pfam" id="PF13545">
    <property type="entry name" value="HTH_Crp_2"/>
    <property type="match status" value="1"/>
</dbReference>
<dbReference type="InterPro" id="IPR000595">
    <property type="entry name" value="cNMP-bd_dom"/>
</dbReference>
<dbReference type="CDD" id="cd00038">
    <property type="entry name" value="CAP_ED"/>
    <property type="match status" value="1"/>
</dbReference>
<dbReference type="PROSITE" id="PS50042">
    <property type="entry name" value="CNMP_BINDING_3"/>
    <property type="match status" value="1"/>
</dbReference>
<sequence>MPDTRSADFDLLKWLDPETQAAFLRAVRHRDYRAGQIIYIEGDHGDEMFRIAHGSVKLSLSREDGRHFVLLHLEESGCFGDSSLVDGGERPQTAQASSDTRLQVLDKAAFDQLREHHPSFSYAVMRLLAFQMRSAAFHYVNRNLDNLQTRVVSRLLQMLPPADAAGSAITLRLSQADLALMVGGSRQHVNRVIKRLEGLGLVSVSYGAISTSDRDALAALLRGDCH</sequence>
<keyword evidence="7" id="KW-1185">Reference proteome</keyword>
<dbReference type="InterPro" id="IPR050397">
    <property type="entry name" value="Env_Response_Regulators"/>
</dbReference>
<keyword evidence="3" id="KW-0804">Transcription</keyword>
<dbReference type="InterPro" id="IPR036390">
    <property type="entry name" value="WH_DNA-bd_sf"/>
</dbReference>
<evidence type="ECO:0000259" key="5">
    <source>
        <dbReference type="PROSITE" id="PS51063"/>
    </source>
</evidence>
<protein>
    <submittedName>
        <fullName evidence="6">Crp/Fnr family transcriptional regulator</fullName>
    </submittedName>
</protein>
<evidence type="ECO:0000259" key="4">
    <source>
        <dbReference type="PROSITE" id="PS50042"/>
    </source>
</evidence>
<evidence type="ECO:0000256" key="3">
    <source>
        <dbReference type="ARBA" id="ARBA00023163"/>
    </source>
</evidence>
<comment type="caution">
    <text evidence="6">The sequence shown here is derived from an EMBL/GenBank/DDBJ whole genome shotgun (WGS) entry which is preliminary data.</text>
</comment>
<organism evidence="6 7">
    <name type="scientific">Sphingomonas oligophenolica</name>
    <dbReference type="NCBI Taxonomy" id="301154"/>
    <lineage>
        <taxon>Bacteria</taxon>
        <taxon>Pseudomonadati</taxon>
        <taxon>Pseudomonadota</taxon>
        <taxon>Alphaproteobacteria</taxon>
        <taxon>Sphingomonadales</taxon>
        <taxon>Sphingomonadaceae</taxon>
        <taxon>Sphingomonas</taxon>
    </lineage>
</organism>
<proteinExistence type="predicted"/>
<dbReference type="Pfam" id="PF00027">
    <property type="entry name" value="cNMP_binding"/>
    <property type="match status" value="1"/>
</dbReference>
<feature type="domain" description="HTH crp-type" evidence="5">
    <location>
        <begin position="145"/>
        <end position="215"/>
    </location>
</feature>
<reference evidence="6 7" key="1">
    <citation type="submission" date="2024-05" db="EMBL/GenBank/DDBJ databases">
        <authorList>
            <person name="Liu Q."/>
            <person name="Xin Y.-H."/>
        </authorList>
    </citation>
    <scope>NUCLEOTIDE SEQUENCE [LARGE SCALE GENOMIC DNA]</scope>
    <source>
        <strain evidence="6 7">CGMCC 1.10181</strain>
    </source>
</reference>
<evidence type="ECO:0000256" key="2">
    <source>
        <dbReference type="ARBA" id="ARBA00023125"/>
    </source>
</evidence>
<evidence type="ECO:0000256" key="1">
    <source>
        <dbReference type="ARBA" id="ARBA00023015"/>
    </source>
</evidence>
<dbReference type="InterPro" id="IPR012318">
    <property type="entry name" value="HTH_CRP"/>
</dbReference>
<dbReference type="SMART" id="SM00100">
    <property type="entry name" value="cNMP"/>
    <property type="match status" value="1"/>
</dbReference>
<dbReference type="SUPFAM" id="SSF51206">
    <property type="entry name" value="cAMP-binding domain-like"/>
    <property type="match status" value="1"/>
</dbReference>
<dbReference type="InterPro" id="IPR018490">
    <property type="entry name" value="cNMP-bd_dom_sf"/>
</dbReference>
<dbReference type="SMART" id="SM00419">
    <property type="entry name" value="HTH_CRP"/>
    <property type="match status" value="1"/>
</dbReference>
<name>A0ABU9Y668_9SPHN</name>
<keyword evidence="1" id="KW-0805">Transcription regulation</keyword>
<dbReference type="Gene3D" id="1.10.10.10">
    <property type="entry name" value="Winged helix-like DNA-binding domain superfamily/Winged helix DNA-binding domain"/>
    <property type="match status" value="1"/>
</dbReference>
<dbReference type="RefSeq" id="WP_345840479.1">
    <property type="nucleotide sequence ID" value="NZ_JBDIME010000016.1"/>
</dbReference>
<feature type="domain" description="Cyclic nucleotide-binding" evidence="4">
    <location>
        <begin position="11"/>
        <end position="113"/>
    </location>
</feature>
<dbReference type="InterPro" id="IPR036388">
    <property type="entry name" value="WH-like_DNA-bd_sf"/>
</dbReference>
<dbReference type="InterPro" id="IPR014710">
    <property type="entry name" value="RmlC-like_jellyroll"/>
</dbReference>
<evidence type="ECO:0000313" key="7">
    <source>
        <dbReference type="Proteomes" id="UP001419910"/>
    </source>
</evidence>
<dbReference type="PANTHER" id="PTHR24567">
    <property type="entry name" value="CRP FAMILY TRANSCRIPTIONAL REGULATORY PROTEIN"/>
    <property type="match status" value="1"/>
</dbReference>
<evidence type="ECO:0000313" key="6">
    <source>
        <dbReference type="EMBL" id="MEN2791296.1"/>
    </source>
</evidence>
<accession>A0ABU9Y668</accession>
<dbReference type="EMBL" id="JBDIME010000016">
    <property type="protein sequence ID" value="MEN2791296.1"/>
    <property type="molecule type" value="Genomic_DNA"/>
</dbReference>
<keyword evidence="2" id="KW-0238">DNA-binding</keyword>
<dbReference type="PANTHER" id="PTHR24567:SF74">
    <property type="entry name" value="HTH-TYPE TRANSCRIPTIONAL REGULATOR ARCR"/>
    <property type="match status" value="1"/>
</dbReference>
<dbReference type="Gene3D" id="2.60.120.10">
    <property type="entry name" value="Jelly Rolls"/>
    <property type="match status" value="1"/>
</dbReference>
<gene>
    <name evidence="6" type="ORF">ABC974_16800</name>
</gene>
<dbReference type="Proteomes" id="UP001419910">
    <property type="component" value="Unassembled WGS sequence"/>
</dbReference>
<dbReference type="SUPFAM" id="SSF46785">
    <property type="entry name" value="Winged helix' DNA-binding domain"/>
    <property type="match status" value="1"/>
</dbReference>
<dbReference type="PROSITE" id="PS51063">
    <property type="entry name" value="HTH_CRP_2"/>
    <property type="match status" value="1"/>
</dbReference>